<accession>W1NHK6</accession>
<proteinExistence type="predicted"/>
<dbReference type="EMBL" id="KI397486">
    <property type="protein sequence ID" value="ERM95267.1"/>
    <property type="molecule type" value="Genomic_DNA"/>
</dbReference>
<keyword evidence="2" id="KW-1185">Reference proteome</keyword>
<dbReference type="AlphaFoldDB" id="W1NHK6"/>
<gene>
    <name evidence="1" type="ORF">AMTR_s00008p00050730</name>
</gene>
<organism evidence="1 2">
    <name type="scientific">Amborella trichopoda</name>
    <dbReference type="NCBI Taxonomy" id="13333"/>
    <lineage>
        <taxon>Eukaryota</taxon>
        <taxon>Viridiplantae</taxon>
        <taxon>Streptophyta</taxon>
        <taxon>Embryophyta</taxon>
        <taxon>Tracheophyta</taxon>
        <taxon>Spermatophyta</taxon>
        <taxon>Magnoliopsida</taxon>
        <taxon>Amborellales</taxon>
        <taxon>Amborellaceae</taxon>
        <taxon>Amborella</taxon>
    </lineage>
</organism>
<protein>
    <submittedName>
        <fullName evidence="1">Uncharacterized protein</fullName>
    </submittedName>
</protein>
<dbReference type="Proteomes" id="UP000017836">
    <property type="component" value="Unassembled WGS sequence"/>
</dbReference>
<dbReference type="Gramene" id="ERM95267">
    <property type="protein sequence ID" value="ERM95267"/>
    <property type="gene ID" value="AMTR_s00008p00050730"/>
</dbReference>
<evidence type="ECO:0000313" key="1">
    <source>
        <dbReference type="EMBL" id="ERM95267.1"/>
    </source>
</evidence>
<sequence>MASALLPHRQTAFKGLTVGSQACNLSHHFLDVAPYDASAGTPNAFRHYGVATPGPWQLANLISNSSSIVCFLMVVLDLLEVLAEVSGLILAQMMVCRGFRFSRHWFSRFWV</sequence>
<dbReference type="HOGENOM" id="CLU_2161775_0_0_1"/>
<name>W1NHK6_AMBTC</name>
<evidence type="ECO:0000313" key="2">
    <source>
        <dbReference type="Proteomes" id="UP000017836"/>
    </source>
</evidence>
<reference evidence="2" key="1">
    <citation type="journal article" date="2013" name="Science">
        <title>The Amborella genome and the evolution of flowering plants.</title>
        <authorList>
            <consortium name="Amborella Genome Project"/>
        </authorList>
    </citation>
    <scope>NUCLEOTIDE SEQUENCE [LARGE SCALE GENOMIC DNA]</scope>
</reference>